<dbReference type="SUPFAM" id="SSF52821">
    <property type="entry name" value="Rhodanese/Cell cycle control phosphatase"/>
    <property type="match status" value="1"/>
</dbReference>
<feature type="domain" description="Rhodanese" evidence="1">
    <location>
        <begin position="57"/>
        <end position="144"/>
    </location>
</feature>
<evidence type="ECO:0000313" key="2">
    <source>
        <dbReference type="EMBL" id="BBZ11470.1"/>
    </source>
</evidence>
<dbReference type="PROSITE" id="PS50206">
    <property type="entry name" value="RHODANESE_3"/>
    <property type="match status" value="1"/>
</dbReference>
<dbReference type="Pfam" id="PF00581">
    <property type="entry name" value="Rhodanese"/>
    <property type="match status" value="1"/>
</dbReference>
<dbReference type="InterPro" id="IPR050229">
    <property type="entry name" value="GlpE_sulfurtransferase"/>
</dbReference>
<organism evidence="2 3">
    <name type="scientific">Mycobacterium branderi</name>
    <dbReference type="NCBI Taxonomy" id="43348"/>
    <lineage>
        <taxon>Bacteria</taxon>
        <taxon>Bacillati</taxon>
        <taxon>Actinomycetota</taxon>
        <taxon>Actinomycetes</taxon>
        <taxon>Mycobacteriales</taxon>
        <taxon>Mycobacteriaceae</taxon>
        <taxon>Mycobacterium</taxon>
    </lineage>
</organism>
<dbReference type="EMBL" id="AP022606">
    <property type="protein sequence ID" value="BBZ11470.1"/>
    <property type="molecule type" value="Genomic_DNA"/>
</dbReference>
<sequence>MAIRCTPMLCINLWKLWIAVGSWRRLLRCRGARAKIDLMPGEPVVAQTDVAALPAEFGSAAVLLDVRENDEWKCGHAPGAQHIPMAEVPARLGEIDRQAELYVICHAGGRSLRVAQYLQQNGYRAINVSGGMLAWAGAGRSVITDDGGPGNV</sequence>
<dbReference type="Proteomes" id="UP000467379">
    <property type="component" value="Chromosome"/>
</dbReference>
<evidence type="ECO:0000259" key="1">
    <source>
        <dbReference type="PROSITE" id="PS50206"/>
    </source>
</evidence>
<accession>A0ABM7KKC3</accession>
<evidence type="ECO:0000313" key="3">
    <source>
        <dbReference type="Proteomes" id="UP000467379"/>
    </source>
</evidence>
<dbReference type="InterPro" id="IPR001763">
    <property type="entry name" value="Rhodanese-like_dom"/>
</dbReference>
<protein>
    <recommendedName>
        <fullName evidence="1">Rhodanese domain-containing protein</fullName>
    </recommendedName>
</protein>
<name>A0ABM7KKC3_9MYCO</name>
<dbReference type="Gene3D" id="3.40.250.10">
    <property type="entry name" value="Rhodanese-like domain"/>
    <property type="match status" value="1"/>
</dbReference>
<gene>
    <name evidence="2" type="ORF">MBRA_16650</name>
</gene>
<keyword evidence="3" id="KW-1185">Reference proteome</keyword>
<dbReference type="CDD" id="cd00158">
    <property type="entry name" value="RHOD"/>
    <property type="match status" value="1"/>
</dbReference>
<dbReference type="SMART" id="SM00450">
    <property type="entry name" value="RHOD"/>
    <property type="match status" value="1"/>
</dbReference>
<reference evidence="2 3" key="1">
    <citation type="journal article" date="2019" name="Emerg. Microbes Infect.">
        <title>Comprehensive subspecies identification of 175 nontuberculous mycobacteria species based on 7547 genomic profiles.</title>
        <authorList>
            <person name="Matsumoto Y."/>
            <person name="Kinjo T."/>
            <person name="Motooka D."/>
            <person name="Nabeya D."/>
            <person name="Jung N."/>
            <person name="Uechi K."/>
            <person name="Horii T."/>
            <person name="Iida T."/>
            <person name="Fujita J."/>
            <person name="Nakamura S."/>
        </authorList>
    </citation>
    <scope>NUCLEOTIDE SEQUENCE [LARGE SCALE GENOMIC DNA]</scope>
    <source>
        <strain evidence="2 3">JCM 12687</strain>
    </source>
</reference>
<proteinExistence type="predicted"/>
<dbReference type="PANTHER" id="PTHR43031">
    <property type="entry name" value="FAD-DEPENDENT OXIDOREDUCTASE"/>
    <property type="match status" value="1"/>
</dbReference>
<dbReference type="PANTHER" id="PTHR43031:SF17">
    <property type="entry name" value="SULFURTRANSFERASE YTWF-RELATED"/>
    <property type="match status" value="1"/>
</dbReference>
<dbReference type="InterPro" id="IPR036873">
    <property type="entry name" value="Rhodanese-like_dom_sf"/>
</dbReference>